<accession>A0ABY8MDR0</accession>
<name>A0ABY8MDR0_9SPIO</name>
<reference evidence="2 3" key="1">
    <citation type="submission" date="2023-04" db="EMBL/GenBank/DDBJ databases">
        <title>Spirochaete genome identified in red abalone sample constitutes a novel genus.</title>
        <authorList>
            <person name="Sharma S.P."/>
            <person name="Purcell C.M."/>
            <person name="Hyde J.R."/>
            <person name="Severin A.J."/>
        </authorList>
    </citation>
    <scope>NUCLEOTIDE SEQUENCE [LARGE SCALE GENOMIC DNA]</scope>
    <source>
        <strain evidence="2 3">SP-2023</strain>
    </source>
</reference>
<gene>
    <name evidence="2" type="ORF">P0082_06375</name>
</gene>
<dbReference type="EMBL" id="CP123443">
    <property type="protein sequence ID" value="WGK68106.1"/>
    <property type="molecule type" value="Genomic_DNA"/>
</dbReference>
<proteinExistence type="predicted"/>
<evidence type="ECO:0000259" key="1">
    <source>
        <dbReference type="SMART" id="SM00471"/>
    </source>
</evidence>
<dbReference type="InterPro" id="IPR003607">
    <property type="entry name" value="HD/PDEase_dom"/>
</dbReference>
<sequence length="488" mass="55818">MAEAMQHSTQDLSPGCREVIDYLQNGFDIPLRDPLWKHVYLNQAFQKLIHAEPFLRLSNIRQLSSATLVYPGSRHTRFEHSIGVFRMARLLLIALLRSRNSRAAEFEPTLHGAKAFLAGALLHDLGHFPYAHVLEGLQTEHEEISARYILNPPLADIITQDLQSDPALVAALVDETLPIPPEYQTEGLFYRSLLSGTLDPDKLDYLNRDAYYCGVPYGIQDLEYLFSQVHLCRLDQPEQAADGRTQEHSPFRICIPENGLTIIENLIFSRYLMYRTVYWHRNVRALSVPVLEATARALELGLLGEEQLFVSDDRSFPALFSELELPEKELCLQAQMPRKFVVADELCLGEADPEFLARLRDYSQRRKLCRDLYDNLQRRYPATLQSLQSWQVMLDLTGPKKMQIQDIYVSRPLSLQARTTRQYAPIPFMQSSTVLQPNTLEDFRKSLTMLRLVLPLKYREGIPKQDTPLSDFIALNENSNGNGGKSTP</sequence>
<dbReference type="Proteomes" id="UP001228690">
    <property type="component" value="Chromosome"/>
</dbReference>
<evidence type="ECO:0000313" key="3">
    <source>
        <dbReference type="Proteomes" id="UP001228690"/>
    </source>
</evidence>
<dbReference type="InterPro" id="IPR050135">
    <property type="entry name" value="dGTPase-like"/>
</dbReference>
<dbReference type="PANTHER" id="PTHR11373:SF4">
    <property type="entry name" value="DEOXYNUCLEOSIDE TRIPHOSPHATE TRIPHOSPHOHYDROLASE SAMHD1"/>
    <property type="match status" value="1"/>
</dbReference>
<dbReference type="Gene3D" id="1.10.3210.10">
    <property type="entry name" value="Hypothetical protein af1432"/>
    <property type="match status" value="1"/>
</dbReference>
<dbReference type="RefSeq" id="WP_326926271.1">
    <property type="nucleotide sequence ID" value="NZ_CP123443.1"/>
</dbReference>
<dbReference type="PANTHER" id="PTHR11373">
    <property type="entry name" value="DEOXYNUCLEOSIDE TRIPHOSPHATE TRIPHOSPHOHYDROLASE"/>
    <property type="match status" value="1"/>
</dbReference>
<dbReference type="SMART" id="SM00471">
    <property type="entry name" value="HDc"/>
    <property type="match status" value="1"/>
</dbReference>
<keyword evidence="3" id="KW-1185">Reference proteome</keyword>
<organism evidence="2 3">
    <name type="scientific">Candidatus Haliotispira prima</name>
    <dbReference type="NCBI Taxonomy" id="3034016"/>
    <lineage>
        <taxon>Bacteria</taxon>
        <taxon>Pseudomonadati</taxon>
        <taxon>Spirochaetota</taxon>
        <taxon>Spirochaetia</taxon>
        <taxon>Spirochaetales</taxon>
        <taxon>Spirochaetaceae</taxon>
        <taxon>Candidatus Haliotispira</taxon>
    </lineage>
</organism>
<dbReference type="CDD" id="cd00077">
    <property type="entry name" value="HDc"/>
    <property type="match status" value="1"/>
</dbReference>
<evidence type="ECO:0000313" key="2">
    <source>
        <dbReference type="EMBL" id="WGK68106.1"/>
    </source>
</evidence>
<protein>
    <submittedName>
        <fullName evidence="2">HD domain-containing protein</fullName>
    </submittedName>
</protein>
<feature type="domain" description="HD/PDEase" evidence="1">
    <location>
        <begin position="73"/>
        <end position="215"/>
    </location>
</feature>
<dbReference type="SUPFAM" id="SSF109604">
    <property type="entry name" value="HD-domain/PDEase-like"/>
    <property type="match status" value="1"/>
</dbReference>